<sequence length="281" mass="32089">MLTDAETEQSEEVQSEEAKDELLTEEWSELLRKKNHKTKIATTISQIINDPHFPEKRIEGAYPDLKDSEVEIKYQTFAKKWSGIRQEKKYGRTTVPPSEAKGLTLDDFAALTGDFLGKKGLNRDVINRVLHSGDSSVKTRHRTANEKAIKILSNFTKDYTFDQILNMAKEAIAESKKNEAERINNPHETDPIEYPIKESGLKLRDVVNRYIKRHGHDHLLSEIMKISGYEEESKAKALAFNLLSGSDPHIATVVILSREMEIPGEKMIEIVRRSFMPNINI</sequence>
<reference evidence="2 3" key="1">
    <citation type="submission" date="2015-09" db="EMBL/GenBank/DDBJ databases">
        <title>Aphanizomenon flos-aquae WA102.</title>
        <authorList>
            <person name="Driscoll C."/>
        </authorList>
    </citation>
    <scope>NUCLEOTIDE SEQUENCE [LARGE SCALE GENOMIC DNA]</scope>
    <source>
        <strain evidence="2">WA102</strain>
    </source>
</reference>
<evidence type="ECO:0000256" key="1">
    <source>
        <dbReference type="SAM" id="MobiDB-lite"/>
    </source>
</evidence>
<dbReference type="EMBL" id="LJOW01000048">
    <property type="protein sequence ID" value="OBQ43628.1"/>
    <property type="molecule type" value="Genomic_DNA"/>
</dbReference>
<comment type="caution">
    <text evidence="2">The sequence shown here is derived from an EMBL/GenBank/DDBJ whole genome shotgun (WGS) entry which is preliminary data.</text>
</comment>
<organism evidence="2 3">
    <name type="scientific">Aphanizomenon flos-aquae WA102</name>
    <dbReference type="NCBI Taxonomy" id="1710896"/>
    <lineage>
        <taxon>Bacteria</taxon>
        <taxon>Bacillati</taxon>
        <taxon>Cyanobacteriota</taxon>
        <taxon>Cyanophyceae</taxon>
        <taxon>Nostocales</taxon>
        <taxon>Aphanizomenonaceae</taxon>
        <taxon>Aphanizomenon</taxon>
    </lineage>
</organism>
<dbReference type="Proteomes" id="UP000092093">
    <property type="component" value="Unassembled WGS sequence"/>
</dbReference>
<dbReference type="PATRIC" id="fig|1710896.3.peg.531"/>
<name>A0A1B7X2P6_APHFL</name>
<feature type="compositionally biased region" description="Acidic residues" evidence="1">
    <location>
        <begin position="1"/>
        <end position="15"/>
    </location>
</feature>
<evidence type="ECO:0000313" key="3">
    <source>
        <dbReference type="Proteomes" id="UP000092093"/>
    </source>
</evidence>
<proteinExistence type="predicted"/>
<protein>
    <submittedName>
        <fullName evidence="2">Uncharacterized protein</fullName>
    </submittedName>
</protein>
<accession>A0A1B7X2P6</accession>
<dbReference type="AlphaFoldDB" id="A0A1B7X2P6"/>
<gene>
    <name evidence="2" type="ORF">AN484_11535</name>
</gene>
<feature type="region of interest" description="Disordered" evidence="1">
    <location>
        <begin position="1"/>
        <end position="21"/>
    </location>
</feature>
<evidence type="ECO:0000313" key="2">
    <source>
        <dbReference type="EMBL" id="OBQ43628.1"/>
    </source>
</evidence>